<feature type="domain" description="Integrase catalytic" evidence="2">
    <location>
        <begin position="161"/>
        <end position="348"/>
    </location>
</feature>
<dbReference type="Pfam" id="PF09299">
    <property type="entry name" value="Mu-transpos_C"/>
    <property type="match status" value="1"/>
</dbReference>
<accession>A0ABV6TC31</accession>
<dbReference type="InterPro" id="IPR015378">
    <property type="entry name" value="Transposase-like_Mu_C"/>
</dbReference>
<evidence type="ECO:0000313" key="3">
    <source>
        <dbReference type="EMBL" id="MFC0813538.1"/>
    </source>
</evidence>
<dbReference type="Gene3D" id="2.30.30.130">
    <property type="entry name" value="Transposase, Mu, C-terminal"/>
    <property type="match status" value="1"/>
</dbReference>
<dbReference type="PROSITE" id="PS50994">
    <property type="entry name" value="INTEGRASE"/>
    <property type="match status" value="1"/>
</dbReference>
<dbReference type="SUPFAM" id="SSF53098">
    <property type="entry name" value="Ribonuclease H-like"/>
    <property type="match status" value="1"/>
</dbReference>
<dbReference type="Pfam" id="PF13565">
    <property type="entry name" value="HTH_32"/>
    <property type="match status" value="1"/>
</dbReference>
<keyword evidence="4" id="KW-1185">Reference proteome</keyword>
<dbReference type="InterPro" id="IPR001584">
    <property type="entry name" value="Integrase_cat-core"/>
</dbReference>
<name>A0ABV6TC31_9RHOB</name>
<dbReference type="PANTHER" id="PTHR35004:SF6">
    <property type="entry name" value="TRANSPOSASE"/>
    <property type="match status" value="1"/>
</dbReference>
<sequence>MPNRPQTDPLSDSLADFSEAERDVAMSRFQALRPHVQDGATLTETAVMANVPIRTIQRWAASYRDGGLAGLARRRRSDAGHRRLPADLVEAIKTLTLGKPRLSAAAIRRRLGPLVEAQNWRMPSYAAVHAIVRGLDPGLVTLAHDGAAAYRDRFELIHRHRADRPNAVWQADHTQLDLLILDANAKPVRPWLTIVIDDHSRAIAGYATFIGAPSALQTALALRQAIWRKTDLAWPVCGIPDALYVDHGSDFTSRHLEQVTADLRIELTFSTVARPQGRGKVERFFGTVNSELLPELPGNLVNGKPTSAPSLTLSDLDKAVAAFIIGSYNARPHSGIGLAPKRAWLAEGWLPRLPESLEALDLLLLTVAKSRLVRRDGIYFQGLRYMDPTLAAYVGEDVVIRYDPRDVTEIRVFHRDRFLCRAVSPEHAGLTISLKDIQQARTARRKELRGEIATRTRKVTEFLAEQKRPAPARPKETTAPSPRLALYEEDRKP</sequence>
<protein>
    <submittedName>
        <fullName evidence="3">Mu transposase C-terminal domain-containing protein</fullName>
    </submittedName>
</protein>
<gene>
    <name evidence="3" type="ORF">ACFHYO_15670</name>
</gene>
<dbReference type="PANTHER" id="PTHR35004">
    <property type="entry name" value="TRANSPOSASE RV3428C-RELATED"/>
    <property type="match status" value="1"/>
</dbReference>
<reference evidence="3 4" key="1">
    <citation type="submission" date="2024-09" db="EMBL/GenBank/DDBJ databases">
        <authorList>
            <person name="Sun Q."/>
            <person name="Mori K."/>
        </authorList>
    </citation>
    <scope>NUCLEOTIDE SEQUENCE [LARGE SCALE GENOMIC DNA]</scope>
    <source>
        <strain evidence="3 4">KCTC 42086</strain>
    </source>
</reference>
<evidence type="ECO:0000259" key="2">
    <source>
        <dbReference type="PROSITE" id="PS50994"/>
    </source>
</evidence>
<dbReference type="InterPro" id="IPR009004">
    <property type="entry name" value="Transposase_Mu_C"/>
</dbReference>
<proteinExistence type="predicted"/>
<evidence type="ECO:0000313" key="4">
    <source>
        <dbReference type="Proteomes" id="UP001589920"/>
    </source>
</evidence>
<dbReference type="RefSeq" id="WP_394321629.1">
    <property type="nucleotide sequence ID" value="NZ_JBHMQU010000094.1"/>
</dbReference>
<feature type="region of interest" description="Disordered" evidence="1">
    <location>
        <begin position="463"/>
        <end position="493"/>
    </location>
</feature>
<dbReference type="Gene3D" id="3.30.420.10">
    <property type="entry name" value="Ribonuclease H-like superfamily/Ribonuclease H"/>
    <property type="match status" value="1"/>
</dbReference>
<dbReference type="InterPro" id="IPR012337">
    <property type="entry name" value="RNaseH-like_sf"/>
</dbReference>
<organism evidence="3 4">
    <name type="scientific">Paracoccus panacisoli</name>
    <dbReference type="NCBI Taxonomy" id="1510163"/>
    <lineage>
        <taxon>Bacteria</taxon>
        <taxon>Pseudomonadati</taxon>
        <taxon>Pseudomonadota</taxon>
        <taxon>Alphaproteobacteria</taxon>
        <taxon>Rhodobacterales</taxon>
        <taxon>Paracoccaceae</taxon>
        <taxon>Paracoccus</taxon>
    </lineage>
</organism>
<dbReference type="SUPFAM" id="SSF50610">
    <property type="entry name" value="mu transposase, C-terminal domain"/>
    <property type="match status" value="1"/>
</dbReference>
<dbReference type="SUPFAM" id="SSF46689">
    <property type="entry name" value="Homeodomain-like"/>
    <property type="match status" value="1"/>
</dbReference>
<dbReference type="EMBL" id="JBHMQU010000094">
    <property type="protein sequence ID" value="MFC0813538.1"/>
    <property type="molecule type" value="Genomic_DNA"/>
</dbReference>
<dbReference type="Proteomes" id="UP001589920">
    <property type="component" value="Unassembled WGS sequence"/>
</dbReference>
<dbReference type="InterPro" id="IPR009057">
    <property type="entry name" value="Homeodomain-like_sf"/>
</dbReference>
<comment type="caution">
    <text evidence="3">The sequence shown here is derived from an EMBL/GenBank/DDBJ whole genome shotgun (WGS) entry which is preliminary data.</text>
</comment>
<dbReference type="Pfam" id="PF00665">
    <property type="entry name" value="rve"/>
    <property type="match status" value="1"/>
</dbReference>
<evidence type="ECO:0000256" key="1">
    <source>
        <dbReference type="SAM" id="MobiDB-lite"/>
    </source>
</evidence>
<feature type="compositionally biased region" description="Basic and acidic residues" evidence="1">
    <location>
        <begin position="463"/>
        <end position="476"/>
    </location>
</feature>
<dbReference type="InterPro" id="IPR036397">
    <property type="entry name" value="RNaseH_sf"/>
</dbReference>